<comment type="caution">
    <text evidence="1">The sequence shown here is derived from an EMBL/GenBank/DDBJ whole genome shotgun (WGS) entry which is preliminary data.</text>
</comment>
<organism evidence="1 2">
    <name type="scientific">Podospora aff. communis PSN243</name>
    <dbReference type="NCBI Taxonomy" id="3040156"/>
    <lineage>
        <taxon>Eukaryota</taxon>
        <taxon>Fungi</taxon>
        <taxon>Dikarya</taxon>
        <taxon>Ascomycota</taxon>
        <taxon>Pezizomycotina</taxon>
        <taxon>Sordariomycetes</taxon>
        <taxon>Sordariomycetidae</taxon>
        <taxon>Sordariales</taxon>
        <taxon>Podosporaceae</taxon>
        <taxon>Podospora</taxon>
    </lineage>
</organism>
<sequence>MGAVNPSNLPSLQVDLPTLGVAVADLSRRLGDASLKMLQLSGVDLQTITYFICLGEVTPASNVFRMKLKRRRQMQRDNNWWVETLLEYGSGTNTVVDQLLKTRAGENVLALIVATCSMLDTGAVEALGNIFKKLKVQDERTPGMQQLYNIRETCLPLVRAMDFKDRVAMFHQMFQQRAFKQTLLFKPEQAVPTKEVMAELIMHLMDLSVDRSSGKKLLYHGLQGAAWLMTYSLDVLGLDVCFITEDHQVVPVSADYQNSVVVVLPASRKESGLQTFWELNRPSDIVVIADSADPSAPLKMDWQVECGPSTGGVDLLEILCGWSLPLQAKKEIGDLTYSIARDLVEDRAGGGYQSLEQGYEPVPYASLYYGEALSRLHTTLSLFGLPMNLEYLRGWRESHFRPNPACNDVEPTDGSKWRLHLGIFSSMRTTNQVPFPQTNCCPLELPHLYPAELDRPPYFCIRRRLQHAVMVLARYSSLLAFTD</sequence>
<name>A0AAV9G9R8_9PEZI</name>
<proteinExistence type="predicted"/>
<gene>
    <name evidence="1" type="ORF">QBC34DRAFT_163489</name>
</gene>
<dbReference type="EMBL" id="MU865964">
    <property type="protein sequence ID" value="KAK4445579.1"/>
    <property type="molecule type" value="Genomic_DNA"/>
</dbReference>
<evidence type="ECO:0000313" key="1">
    <source>
        <dbReference type="EMBL" id="KAK4445579.1"/>
    </source>
</evidence>
<reference evidence="1" key="1">
    <citation type="journal article" date="2023" name="Mol. Phylogenet. Evol.">
        <title>Genome-scale phylogeny and comparative genomics of the fungal order Sordariales.</title>
        <authorList>
            <person name="Hensen N."/>
            <person name="Bonometti L."/>
            <person name="Westerberg I."/>
            <person name="Brannstrom I.O."/>
            <person name="Guillou S."/>
            <person name="Cros-Aarteil S."/>
            <person name="Calhoun S."/>
            <person name="Haridas S."/>
            <person name="Kuo A."/>
            <person name="Mondo S."/>
            <person name="Pangilinan J."/>
            <person name="Riley R."/>
            <person name="LaButti K."/>
            <person name="Andreopoulos B."/>
            <person name="Lipzen A."/>
            <person name="Chen C."/>
            <person name="Yan M."/>
            <person name="Daum C."/>
            <person name="Ng V."/>
            <person name="Clum A."/>
            <person name="Steindorff A."/>
            <person name="Ohm R.A."/>
            <person name="Martin F."/>
            <person name="Silar P."/>
            <person name="Natvig D.O."/>
            <person name="Lalanne C."/>
            <person name="Gautier V."/>
            <person name="Ament-Velasquez S.L."/>
            <person name="Kruys A."/>
            <person name="Hutchinson M.I."/>
            <person name="Powell A.J."/>
            <person name="Barry K."/>
            <person name="Miller A.N."/>
            <person name="Grigoriev I.V."/>
            <person name="Debuchy R."/>
            <person name="Gladieux P."/>
            <person name="Hiltunen Thoren M."/>
            <person name="Johannesson H."/>
        </authorList>
    </citation>
    <scope>NUCLEOTIDE SEQUENCE</scope>
    <source>
        <strain evidence="1">PSN243</strain>
    </source>
</reference>
<dbReference type="AlphaFoldDB" id="A0AAV9G9R8"/>
<dbReference type="Proteomes" id="UP001321760">
    <property type="component" value="Unassembled WGS sequence"/>
</dbReference>
<accession>A0AAV9G9R8</accession>
<evidence type="ECO:0000313" key="2">
    <source>
        <dbReference type="Proteomes" id="UP001321760"/>
    </source>
</evidence>
<keyword evidence="2" id="KW-1185">Reference proteome</keyword>
<reference evidence="1" key="2">
    <citation type="submission" date="2023-05" db="EMBL/GenBank/DDBJ databases">
        <authorList>
            <consortium name="Lawrence Berkeley National Laboratory"/>
            <person name="Steindorff A."/>
            <person name="Hensen N."/>
            <person name="Bonometti L."/>
            <person name="Westerberg I."/>
            <person name="Brannstrom I.O."/>
            <person name="Guillou S."/>
            <person name="Cros-Aarteil S."/>
            <person name="Calhoun S."/>
            <person name="Haridas S."/>
            <person name="Kuo A."/>
            <person name="Mondo S."/>
            <person name="Pangilinan J."/>
            <person name="Riley R."/>
            <person name="Labutti K."/>
            <person name="Andreopoulos B."/>
            <person name="Lipzen A."/>
            <person name="Chen C."/>
            <person name="Yanf M."/>
            <person name="Daum C."/>
            <person name="Ng V."/>
            <person name="Clum A."/>
            <person name="Ohm R."/>
            <person name="Martin F."/>
            <person name="Silar P."/>
            <person name="Natvig D."/>
            <person name="Lalanne C."/>
            <person name="Gautier V."/>
            <person name="Ament-Velasquez S.L."/>
            <person name="Kruys A."/>
            <person name="Hutchinson M.I."/>
            <person name="Powell A.J."/>
            <person name="Barry K."/>
            <person name="Miller A.N."/>
            <person name="Grigoriev I.V."/>
            <person name="Debuchy R."/>
            <person name="Gladieux P."/>
            <person name="Thoren M.H."/>
            <person name="Johannesson H."/>
        </authorList>
    </citation>
    <scope>NUCLEOTIDE SEQUENCE</scope>
    <source>
        <strain evidence="1">PSN243</strain>
    </source>
</reference>
<protein>
    <submittedName>
        <fullName evidence="1">Uncharacterized protein</fullName>
    </submittedName>
</protein>